<feature type="domain" description="HTH lysR-type" evidence="5">
    <location>
        <begin position="6"/>
        <end position="62"/>
    </location>
</feature>
<dbReference type="PRINTS" id="PR00039">
    <property type="entry name" value="HTHLYSR"/>
</dbReference>
<dbReference type="InterPro" id="IPR036388">
    <property type="entry name" value="WH-like_DNA-bd_sf"/>
</dbReference>
<dbReference type="SUPFAM" id="SSF46785">
    <property type="entry name" value="Winged helix' DNA-binding domain"/>
    <property type="match status" value="1"/>
</dbReference>
<keyword evidence="4" id="KW-0804">Transcription</keyword>
<dbReference type="PANTHER" id="PTHR30419:SF8">
    <property type="entry name" value="NITROGEN ASSIMILATION TRANSCRIPTIONAL ACTIVATOR-RELATED"/>
    <property type="match status" value="1"/>
</dbReference>
<dbReference type="Gene3D" id="1.10.10.10">
    <property type="entry name" value="Winged helix-like DNA-binding domain superfamily/Winged helix DNA-binding domain"/>
    <property type="match status" value="1"/>
</dbReference>
<dbReference type="InterPro" id="IPR000847">
    <property type="entry name" value="LysR_HTH_N"/>
</dbReference>
<reference evidence="6" key="1">
    <citation type="submission" date="2020-10" db="EMBL/GenBank/DDBJ databases">
        <authorList>
            <person name="Gilroy R."/>
        </authorList>
    </citation>
    <scope>NUCLEOTIDE SEQUENCE</scope>
    <source>
        <strain evidence="6">17213</strain>
    </source>
</reference>
<evidence type="ECO:0000313" key="6">
    <source>
        <dbReference type="EMBL" id="MBO8415283.1"/>
    </source>
</evidence>
<dbReference type="AlphaFoldDB" id="A0A9D9GSC2"/>
<dbReference type="Pfam" id="PF00126">
    <property type="entry name" value="HTH_1"/>
    <property type="match status" value="1"/>
</dbReference>
<dbReference type="FunFam" id="1.10.10.10:FF:000001">
    <property type="entry name" value="LysR family transcriptional regulator"/>
    <property type="match status" value="1"/>
</dbReference>
<comment type="caution">
    <text evidence="6">The sequence shown here is derived from an EMBL/GenBank/DDBJ whole genome shotgun (WGS) entry which is preliminary data.</text>
</comment>
<proteinExistence type="inferred from homology"/>
<dbReference type="Pfam" id="PF03466">
    <property type="entry name" value="LysR_substrate"/>
    <property type="match status" value="1"/>
</dbReference>
<dbReference type="SUPFAM" id="SSF53850">
    <property type="entry name" value="Periplasmic binding protein-like II"/>
    <property type="match status" value="1"/>
</dbReference>
<dbReference type="EMBL" id="JADINH010000050">
    <property type="protein sequence ID" value="MBO8415283.1"/>
    <property type="molecule type" value="Genomic_DNA"/>
</dbReference>
<accession>A0A9D9GSC2</accession>
<gene>
    <name evidence="6" type="ORF">IAB19_02755</name>
</gene>
<keyword evidence="3" id="KW-0238">DNA-binding</keyword>
<dbReference type="Gene3D" id="3.40.190.10">
    <property type="entry name" value="Periplasmic binding protein-like II"/>
    <property type="match status" value="1"/>
</dbReference>
<dbReference type="PANTHER" id="PTHR30419">
    <property type="entry name" value="HTH-TYPE TRANSCRIPTIONAL REGULATOR YBHD"/>
    <property type="match status" value="1"/>
</dbReference>
<keyword evidence="2" id="KW-0805">Transcription regulation</keyword>
<evidence type="ECO:0000256" key="4">
    <source>
        <dbReference type="ARBA" id="ARBA00023163"/>
    </source>
</evidence>
<comment type="similarity">
    <text evidence="1">Belongs to the LysR transcriptional regulatory family.</text>
</comment>
<evidence type="ECO:0000256" key="1">
    <source>
        <dbReference type="ARBA" id="ARBA00009437"/>
    </source>
</evidence>
<dbReference type="Proteomes" id="UP000823631">
    <property type="component" value="Unassembled WGS sequence"/>
</dbReference>
<dbReference type="PROSITE" id="PS50931">
    <property type="entry name" value="HTH_LYSR"/>
    <property type="match status" value="1"/>
</dbReference>
<dbReference type="InterPro" id="IPR050950">
    <property type="entry name" value="HTH-type_LysR_regulators"/>
</dbReference>
<name>A0A9D9GSC2_9GAMM</name>
<dbReference type="GO" id="GO:0005829">
    <property type="term" value="C:cytosol"/>
    <property type="evidence" value="ECO:0007669"/>
    <property type="project" value="TreeGrafter"/>
</dbReference>
<protein>
    <submittedName>
        <fullName evidence="6">LysR family transcriptional regulator</fullName>
    </submittedName>
</protein>
<dbReference type="InterPro" id="IPR036390">
    <property type="entry name" value="WH_DNA-bd_sf"/>
</dbReference>
<organism evidence="6 7">
    <name type="scientific">Candidatus Avisuccinivibrio stercorigallinarum</name>
    <dbReference type="NCBI Taxonomy" id="2840704"/>
    <lineage>
        <taxon>Bacteria</taxon>
        <taxon>Pseudomonadati</taxon>
        <taxon>Pseudomonadota</taxon>
        <taxon>Gammaproteobacteria</taxon>
        <taxon>Aeromonadales</taxon>
        <taxon>Succinivibrionaceae</taxon>
        <taxon>Succinivibrionaceae incertae sedis</taxon>
        <taxon>Candidatus Avisuccinivibrio</taxon>
    </lineage>
</organism>
<dbReference type="CDD" id="cd05466">
    <property type="entry name" value="PBP2_LTTR_substrate"/>
    <property type="match status" value="1"/>
</dbReference>
<evidence type="ECO:0000259" key="5">
    <source>
        <dbReference type="PROSITE" id="PS50931"/>
    </source>
</evidence>
<dbReference type="GO" id="GO:0003700">
    <property type="term" value="F:DNA-binding transcription factor activity"/>
    <property type="evidence" value="ECO:0007669"/>
    <property type="project" value="InterPro"/>
</dbReference>
<reference evidence="6" key="2">
    <citation type="journal article" date="2021" name="PeerJ">
        <title>Extensive microbial diversity within the chicken gut microbiome revealed by metagenomics and culture.</title>
        <authorList>
            <person name="Gilroy R."/>
            <person name="Ravi A."/>
            <person name="Getino M."/>
            <person name="Pursley I."/>
            <person name="Horton D.L."/>
            <person name="Alikhan N.F."/>
            <person name="Baker D."/>
            <person name="Gharbi K."/>
            <person name="Hall N."/>
            <person name="Watson M."/>
            <person name="Adriaenssens E.M."/>
            <person name="Foster-Nyarko E."/>
            <person name="Jarju S."/>
            <person name="Secka A."/>
            <person name="Antonio M."/>
            <person name="Oren A."/>
            <person name="Chaudhuri R.R."/>
            <person name="La Ragione R."/>
            <person name="Hildebrand F."/>
            <person name="Pallen M.J."/>
        </authorList>
    </citation>
    <scope>NUCLEOTIDE SEQUENCE</scope>
    <source>
        <strain evidence="6">17213</strain>
    </source>
</reference>
<evidence type="ECO:0000313" key="7">
    <source>
        <dbReference type="Proteomes" id="UP000823631"/>
    </source>
</evidence>
<dbReference type="GO" id="GO:0003677">
    <property type="term" value="F:DNA binding"/>
    <property type="evidence" value="ECO:0007669"/>
    <property type="project" value="UniProtKB-KW"/>
</dbReference>
<sequence length="300" mass="33441">MPRNLIELRHLRCFVGIARERTITRAAEALHISQPALSRTLQELEEELGQPLINRRKPLTLTPKGELLLKRTTDLLEFFEHICTEVSAAEEELNGTITIAAGESPAVDFLASCFFKLQQRHPKISFSIVSGNEDTVADALASGLCDFGVFIGSPKSLEYERLQLPHFDTWGLIVPCDHPLAAKNAVTAADFAGLELILSNQAWRNNEFTGWLGRVRDKVKITGSYNLPYNGYVFAKNRGCPMLALKDLVQINAGDKMCFIPLSPELKVDTTLVWQSAVYSSPLSQAFLNMVKDNLPRQEL</sequence>
<evidence type="ECO:0000256" key="3">
    <source>
        <dbReference type="ARBA" id="ARBA00023125"/>
    </source>
</evidence>
<dbReference type="InterPro" id="IPR005119">
    <property type="entry name" value="LysR_subst-bd"/>
</dbReference>
<evidence type="ECO:0000256" key="2">
    <source>
        <dbReference type="ARBA" id="ARBA00023015"/>
    </source>
</evidence>